<feature type="compositionally biased region" description="Low complexity" evidence="1">
    <location>
        <begin position="19"/>
        <end position="50"/>
    </location>
</feature>
<evidence type="ECO:0000256" key="1">
    <source>
        <dbReference type="SAM" id="MobiDB-lite"/>
    </source>
</evidence>
<gene>
    <name evidence="2" type="primary">Vigan.01G244100</name>
    <name evidence="2" type="ORF">VIGAN_01244100</name>
</gene>
<dbReference type="AlphaFoldDB" id="A0A0S3R257"/>
<organism evidence="2 3">
    <name type="scientific">Vigna angularis var. angularis</name>
    <dbReference type="NCBI Taxonomy" id="157739"/>
    <lineage>
        <taxon>Eukaryota</taxon>
        <taxon>Viridiplantae</taxon>
        <taxon>Streptophyta</taxon>
        <taxon>Embryophyta</taxon>
        <taxon>Tracheophyta</taxon>
        <taxon>Spermatophyta</taxon>
        <taxon>Magnoliopsida</taxon>
        <taxon>eudicotyledons</taxon>
        <taxon>Gunneridae</taxon>
        <taxon>Pentapetalae</taxon>
        <taxon>rosids</taxon>
        <taxon>fabids</taxon>
        <taxon>Fabales</taxon>
        <taxon>Fabaceae</taxon>
        <taxon>Papilionoideae</taxon>
        <taxon>50 kb inversion clade</taxon>
        <taxon>NPAAA clade</taxon>
        <taxon>indigoferoid/millettioid clade</taxon>
        <taxon>Phaseoleae</taxon>
        <taxon>Vigna</taxon>
    </lineage>
</organism>
<keyword evidence="3" id="KW-1185">Reference proteome</keyword>
<dbReference type="Proteomes" id="UP000291084">
    <property type="component" value="Chromosome 1"/>
</dbReference>
<accession>A0A0S3R257</accession>
<feature type="region of interest" description="Disordered" evidence="1">
    <location>
        <begin position="19"/>
        <end position="73"/>
    </location>
</feature>
<sequence length="124" mass="13222">PYTTVVNRLHCVYTVPASSVQPSLHTSSSSSHPVSSSGLLSPRGSSPLSPTATRRGKLSQTVTPSRTARPPPTLLELLEITLLKPSGREVLSSDVTLHSRPPLLSSSSASKICKKKCLSPRWLP</sequence>
<evidence type="ECO:0000313" key="3">
    <source>
        <dbReference type="Proteomes" id="UP000291084"/>
    </source>
</evidence>
<reference evidence="2 3" key="1">
    <citation type="journal article" date="2015" name="Sci. Rep.">
        <title>The power of single molecule real-time sequencing technology in the de novo assembly of a eukaryotic genome.</title>
        <authorList>
            <person name="Sakai H."/>
            <person name="Naito K."/>
            <person name="Ogiso-Tanaka E."/>
            <person name="Takahashi Y."/>
            <person name="Iseki K."/>
            <person name="Muto C."/>
            <person name="Satou K."/>
            <person name="Teruya K."/>
            <person name="Shiroma A."/>
            <person name="Shimoji M."/>
            <person name="Hirano T."/>
            <person name="Itoh T."/>
            <person name="Kaga A."/>
            <person name="Tomooka N."/>
        </authorList>
    </citation>
    <scope>NUCLEOTIDE SEQUENCE [LARGE SCALE GENOMIC DNA]</scope>
    <source>
        <strain evidence="3">cv. Shumari</strain>
    </source>
</reference>
<name>A0A0S3R257_PHAAN</name>
<feature type="non-terminal residue" evidence="2">
    <location>
        <position position="1"/>
    </location>
</feature>
<proteinExistence type="predicted"/>
<dbReference type="EMBL" id="AP015034">
    <property type="protein sequence ID" value="BAT74715.1"/>
    <property type="molecule type" value="Genomic_DNA"/>
</dbReference>
<evidence type="ECO:0000313" key="2">
    <source>
        <dbReference type="EMBL" id="BAT74715.1"/>
    </source>
</evidence>
<protein>
    <submittedName>
        <fullName evidence="2">Uncharacterized protein</fullName>
    </submittedName>
</protein>